<evidence type="ECO:0000256" key="2">
    <source>
        <dbReference type="ARBA" id="ARBA00022729"/>
    </source>
</evidence>
<feature type="chain" id="PRO_5046119735" evidence="4">
    <location>
        <begin position="24"/>
        <end position="311"/>
    </location>
</feature>
<keyword evidence="3" id="KW-0574">Periplasm</keyword>
<name>A0ABU7LZS9_9PROT</name>
<dbReference type="InterPro" id="IPR010916">
    <property type="entry name" value="TonB_box_CS"/>
</dbReference>
<dbReference type="CDD" id="cd11614">
    <property type="entry name" value="SAF_CpaB_FlgA_like"/>
    <property type="match status" value="1"/>
</dbReference>
<dbReference type="PANTHER" id="PTHR36307:SF1">
    <property type="entry name" value="FLAGELLA BASAL BODY P-RING FORMATION PROTEIN FLGA"/>
    <property type="match status" value="1"/>
</dbReference>
<feature type="signal peptide" evidence="4">
    <location>
        <begin position="1"/>
        <end position="23"/>
    </location>
</feature>
<evidence type="ECO:0000256" key="1">
    <source>
        <dbReference type="ARBA" id="ARBA00004418"/>
    </source>
</evidence>
<accession>A0ABU7LZS9</accession>
<keyword evidence="6" id="KW-0966">Cell projection</keyword>
<evidence type="ECO:0000256" key="4">
    <source>
        <dbReference type="SAM" id="SignalP"/>
    </source>
</evidence>
<dbReference type="Proteomes" id="UP001310692">
    <property type="component" value="Unassembled WGS sequence"/>
</dbReference>
<protein>
    <submittedName>
        <fullName evidence="6">Flagellar basal body P-ring formation chaperone FlgA</fullName>
    </submittedName>
</protein>
<dbReference type="Gene3D" id="2.30.30.760">
    <property type="match status" value="1"/>
</dbReference>
<evidence type="ECO:0000313" key="7">
    <source>
        <dbReference type="Proteomes" id="UP001310692"/>
    </source>
</evidence>
<evidence type="ECO:0000256" key="3">
    <source>
        <dbReference type="ARBA" id="ARBA00022764"/>
    </source>
</evidence>
<dbReference type="Gene3D" id="3.90.1210.10">
    <property type="entry name" value="Antifreeze-like/N-acetylneuraminic acid synthase C-terminal domain"/>
    <property type="match status" value="1"/>
</dbReference>
<dbReference type="PROSITE" id="PS00430">
    <property type="entry name" value="TONB_DEPENDENT_REC_1"/>
    <property type="match status" value="1"/>
</dbReference>
<dbReference type="RefSeq" id="WP_330196610.1">
    <property type="nucleotide sequence ID" value="NZ_JAZDRO010000004.1"/>
</dbReference>
<sequence>MIRSTLLVLAAASALALAPRADANEPVVLRDSVSVTGETVTLGDLFDVAGETGAVMVSRSPEPGQRGSIDPHYVRTLAARHGLAWANATGLRRITVTRASRTIDSQTLHDLIEGELYAREGRSYALQINGTALIHAPADSTGLPRLGNFQHDTRTGLFAAEVLTHDGAEPVRISGRAHATADVPVLARPIPAGEVITEADIDWISTRADRIRADAVLNADAIAGQEARRALRPGEPLRAYDLRAPVVISRGEIVSLVFTAPGISLNARARALEDAGADEIIRFVNLQSNRTVEAMVEGPGRARVVASGGPS</sequence>
<gene>
    <name evidence="6" type="primary">flgA</name>
    <name evidence="6" type="ORF">V0U35_10195</name>
</gene>
<dbReference type="SMART" id="SM00858">
    <property type="entry name" value="SAF"/>
    <property type="match status" value="1"/>
</dbReference>
<proteinExistence type="predicted"/>
<dbReference type="Pfam" id="PF13144">
    <property type="entry name" value="ChapFlgA"/>
    <property type="match status" value="1"/>
</dbReference>
<keyword evidence="6" id="KW-0282">Flagellum</keyword>
<evidence type="ECO:0000313" key="6">
    <source>
        <dbReference type="EMBL" id="MEE2567051.1"/>
    </source>
</evidence>
<evidence type="ECO:0000259" key="5">
    <source>
        <dbReference type="SMART" id="SM00858"/>
    </source>
</evidence>
<dbReference type="PANTHER" id="PTHR36307">
    <property type="entry name" value="FLAGELLA BASAL BODY P-RING FORMATION PROTEIN FLGA"/>
    <property type="match status" value="1"/>
</dbReference>
<dbReference type="InterPro" id="IPR013974">
    <property type="entry name" value="SAF"/>
</dbReference>
<comment type="subcellular location">
    <subcellularLocation>
        <location evidence="1">Periplasm</location>
    </subcellularLocation>
</comment>
<dbReference type="EMBL" id="JAZDRO010000004">
    <property type="protein sequence ID" value="MEE2567051.1"/>
    <property type="molecule type" value="Genomic_DNA"/>
</dbReference>
<keyword evidence="2 4" id="KW-0732">Signal</keyword>
<keyword evidence="7" id="KW-1185">Reference proteome</keyword>
<reference evidence="6 7" key="1">
    <citation type="submission" date="2024-01" db="EMBL/GenBank/DDBJ databases">
        <title>Hyphobacterium bacterium isolated from marine sediment.</title>
        <authorList>
            <person name="Zhao S."/>
        </authorList>
    </citation>
    <scope>NUCLEOTIDE SEQUENCE [LARGE SCALE GENOMIC DNA]</scope>
    <source>
        <strain evidence="6 7">Y60-23</strain>
    </source>
</reference>
<dbReference type="InterPro" id="IPR039246">
    <property type="entry name" value="Flagellar_FlgA"/>
</dbReference>
<comment type="caution">
    <text evidence="6">The sequence shown here is derived from an EMBL/GenBank/DDBJ whole genome shotgun (WGS) entry which is preliminary data.</text>
</comment>
<organism evidence="6 7">
    <name type="scientific">Hyphobacterium marinum</name>
    <dbReference type="NCBI Taxonomy" id="3116574"/>
    <lineage>
        <taxon>Bacteria</taxon>
        <taxon>Pseudomonadati</taxon>
        <taxon>Pseudomonadota</taxon>
        <taxon>Alphaproteobacteria</taxon>
        <taxon>Maricaulales</taxon>
        <taxon>Maricaulaceae</taxon>
        <taxon>Hyphobacterium</taxon>
    </lineage>
</organism>
<dbReference type="InterPro" id="IPR017585">
    <property type="entry name" value="SAF_FlgA"/>
</dbReference>
<dbReference type="NCBIfam" id="TIGR03170">
    <property type="entry name" value="flgA_cterm"/>
    <property type="match status" value="1"/>
</dbReference>
<keyword evidence="6" id="KW-0969">Cilium</keyword>
<feature type="domain" description="SAF" evidence="5">
    <location>
        <begin position="181"/>
        <end position="243"/>
    </location>
</feature>